<dbReference type="Proteomes" id="UP000287033">
    <property type="component" value="Unassembled WGS sequence"/>
</dbReference>
<organism evidence="1 2">
    <name type="scientific">Chiloscyllium punctatum</name>
    <name type="common">Brownbanded bambooshark</name>
    <name type="synonym">Hemiscyllium punctatum</name>
    <dbReference type="NCBI Taxonomy" id="137246"/>
    <lineage>
        <taxon>Eukaryota</taxon>
        <taxon>Metazoa</taxon>
        <taxon>Chordata</taxon>
        <taxon>Craniata</taxon>
        <taxon>Vertebrata</taxon>
        <taxon>Chondrichthyes</taxon>
        <taxon>Elasmobranchii</taxon>
        <taxon>Galeomorphii</taxon>
        <taxon>Galeoidea</taxon>
        <taxon>Orectolobiformes</taxon>
        <taxon>Hemiscylliidae</taxon>
        <taxon>Chiloscyllium</taxon>
    </lineage>
</organism>
<keyword evidence="2" id="KW-1185">Reference proteome</keyword>
<evidence type="ECO:0000313" key="2">
    <source>
        <dbReference type="Proteomes" id="UP000287033"/>
    </source>
</evidence>
<evidence type="ECO:0000313" key="1">
    <source>
        <dbReference type="EMBL" id="GCC42386.1"/>
    </source>
</evidence>
<protein>
    <submittedName>
        <fullName evidence="1">Uncharacterized protein</fullName>
    </submittedName>
</protein>
<dbReference type="EMBL" id="BEZZ01077469">
    <property type="protein sequence ID" value="GCC42386.1"/>
    <property type="molecule type" value="Genomic_DNA"/>
</dbReference>
<dbReference type="OrthoDB" id="449487at2759"/>
<sequence>LIEVNGVSMLDCTGEALEQSLGKGSTAQILVLRNGAQASVKPMDESCSLENALTELTSLQSEFIAATVELSAVRNEKEVMWTEIEK</sequence>
<dbReference type="AlphaFoldDB" id="A0A401TIG1"/>
<gene>
    <name evidence="1" type="ORF">chiPu_0026346</name>
</gene>
<name>A0A401TIG1_CHIPU</name>
<proteinExistence type="predicted"/>
<comment type="caution">
    <text evidence="1">The sequence shown here is derived from an EMBL/GenBank/DDBJ whole genome shotgun (WGS) entry which is preliminary data.</text>
</comment>
<reference evidence="1 2" key="1">
    <citation type="journal article" date="2018" name="Nat. Ecol. Evol.">
        <title>Shark genomes provide insights into elasmobranch evolution and the origin of vertebrates.</title>
        <authorList>
            <person name="Hara Y"/>
            <person name="Yamaguchi K"/>
            <person name="Onimaru K"/>
            <person name="Kadota M"/>
            <person name="Koyanagi M"/>
            <person name="Keeley SD"/>
            <person name="Tatsumi K"/>
            <person name="Tanaka K"/>
            <person name="Motone F"/>
            <person name="Kageyama Y"/>
            <person name="Nozu R"/>
            <person name="Adachi N"/>
            <person name="Nishimura O"/>
            <person name="Nakagawa R"/>
            <person name="Tanegashima C"/>
            <person name="Kiyatake I"/>
            <person name="Matsumoto R"/>
            <person name="Murakumo K"/>
            <person name="Nishida K"/>
            <person name="Terakita A"/>
            <person name="Kuratani S"/>
            <person name="Sato K"/>
            <person name="Hyodo S Kuraku.S."/>
        </authorList>
    </citation>
    <scope>NUCLEOTIDE SEQUENCE [LARGE SCALE GENOMIC DNA]</scope>
</reference>
<feature type="non-terminal residue" evidence="1">
    <location>
        <position position="1"/>
    </location>
</feature>
<accession>A0A401TIG1</accession>